<evidence type="ECO:0000313" key="1">
    <source>
        <dbReference type="EMBL" id="SVB21992.1"/>
    </source>
</evidence>
<dbReference type="AlphaFoldDB" id="A0A382C860"/>
<sequence>MRTSRSKRHSTSTLSYNALIPHVSVD</sequence>
<gene>
    <name evidence="1" type="ORF">METZ01_LOCUS174846</name>
</gene>
<protein>
    <submittedName>
        <fullName evidence="1">Uncharacterized protein</fullName>
    </submittedName>
</protein>
<accession>A0A382C860</accession>
<reference evidence="1" key="1">
    <citation type="submission" date="2018-05" db="EMBL/GenBank/DDBJ databases">
        <authorList>
            <person name="Lanie J.A."/>
            <person name="Ng W.-L."/>
            <person name="Kazmierczak K.M."/>
            <person name="Andrzejewski T.M."/>
            <person name="Davidsen T.M."/>
            <person name="Wayne K.J."/>
            <person name="Tettelin H."/>
            <person name="Glass J.I."/>
            <person name="Rusch D."/>
            <person name="Podicherti R."/>
            <person name="Tsui H.-C.T."/>
            <person name="Winkler M.E."/>
        </authorList>
    </citation>
    <scope>NUCLEOTIDE SEQUENCE</scope>
</reference>
<organism evidence="1">
    <name type="scientific">marine metagenome</name>
    <dbReference type="NCBI Taxonomy" id="408172"/>
    <lineage>
        <taxon>unclassified sequences</taxon>
        <taxon>metagenomes</taxon>
        <taxon>ecological metagenomes</taxon>
    </lineage>
</organism>
<name>A0A382C860_9ZZZZ</name>
<dbReference type="EMBL" id="UINC01033157">
    <property type="protein sequence ID" value="SVB21992.1"/>
    <property type="molecule type" value="Genomic_DNA"/>
</dbReference>
<proteinExistence type="predicted"/>
<feature type="non-terminal residue" evidence="1">
    <location>
        <position position="26"/>
    </location>
</feature>